<protein>
    <submittedName>
        <fullName evidence="2">Uncharacterized protein</fullName>
    </submittedName>
</protein>
<proteinExistence type="predicted"/>
<organism evidence="2 3">
    <name type="scientific">Devosia salina</name>
    <dbReference type="NCBI Taxonomy" id="2860336"/>
    <lineage>
        <taxon>Bacteria</taxon>
        <taxon>Pseudomonadati</taxon>
        <taxon>Pseudomonadota</taxon>
        <taxon>Alphaproteobacteria</taxon>
        <taxon>Hyphomicrobiales</taxon>
        <taxon>Devosiaceae</taxon>
        <taxon>Devosia</taxon>
    </lineage>
</organism>
<keyword evidence="3" id="KW-1185">Reference proteome</keyword>
<feature type="chain" id="PRO_5046405836" evidence="1">
    <location>
        <begin position="23"/>
        <end position="109"/>
    </location>
</feature>
<name>A0ABX8WDF9_9HYPH</name>
<keyword evidence="1" id="KW-0732">Signal</keyword>
<sequence>MPRIPTTVLVLPLLAVASPALAVSTPEAVLNDPNRPVEAVAGELGVTPLQFATCFAGVTPARMSAELDGQRERDNKAVLLPCLQAINPDITNARLDAVMDKYRAGPPGN</sequence>
<evidence type="ECO:0000313" key="2">
    <source>
        <dbReference type="EMBL" id="QYO76751.1"/>
    </source>
</evidence>
<evidence type="ECO:0000256" key="1">
    <source>
        <dbReference type="SAM" id="SignalP"/>
    </source>
</evidence>
<reference evidence="2 3" key="1">
    <citation type="submission" date="2021-08" db="EMBL/GenBank/DDBJ databases">
        <title>Devosia salina sp. nov., isolated from the South China Sea sediment.</title>
        <authorList>
            <person name="Zhou Z."/>
        </authorList>
    </citation>
    <scope>NUCLEOTIDE SEQUENCE [LARGE SCALE GENOMIC DNA]</scope>
    <source>
        <strain evidence="2 3">SCS-3</strain>
    </source>
</reference>
<dbReference type="RefSeq" id="WP_220305216.1">
    <property type="nucleotide sequence ID" value="NZ_CP080590.1"/>
</dbReference>
<dbReference type="Proteomes" id="UP000825799">
    <property type="component" value="Chromosome"/>
</dbReference>
<accession>A0ABX8WDF9</accession>
<gene>
    <name evidence="2" type="ORF">K1X15_19610</name>
</gene>
<feature type="signal peptide" evidence="1">
    <location>
        <begin position="1"/>
        <end position="22"/>
    </location>
</feature>
<evidence type="ECO:0000313" key="3">
    <source>
        <dbReference type="Proteomes" id="UP000825799"/>
    </source>
</evidence>
<dbReference type="EMBL" id="CP080590">
    <property type="protein sequence ID" value="QYO76751.1"/>
    <property type="molecule type" value="Genomic_DNA"/>
</dbReference>